<dbReference type="EMBL" id="WAAR01000112">
    <property type="protein sequence ID" value="KAB1108548.1"/>
    <property type="molecule type" value="Genomic_DNA"/>
</dbReference>
<accession>A0ABQ6UCC0</accession>
<gene>
    <name evidence="2" type="ORF">F6X54_22180</name>
</gene>
<dbReference type="RefSeq" id="WP_151014454.1">
    <property type="nucleotide sequence ID" value="NZ_WAAR01000112.1"/>
</dbReference>
<dbReference type="PANTHER" id="PTHR23150:SF19">
    <property type="entry name" value="FORMYLGLYCINE-GENERATING ENZYME"/>
    <property type="match status" value="1"/>
</dbReference>
<dbReference type="InterPro" id="IPR016187">
    <property type="entry name" value="CTDL_fold"/>
</dbReference>
<name>A0ABQ6UCC0_9ACTN</name>
<dbReference type="InterPro" id="IPR042095">
    <property type="entry name" value="SUMF_sf"/>
</dbReference>
<dbReference type="Pfam" id="PF03781">
    <property type="entry name" value="FGE-sulfatase"/>
    <property type="match status" value="1"/>
</dbReference>
<sequence length="195" mass="20593">MTITHTGPLAAVHTVRWVHVPAGTCLFGDARRPRLVPDLLVAATPLTHAQCGVGGTDLPVTGISYDDAVRLAAEAGGRLPTSVEWEWIAAGSSRRLYPWGDDPWTPDRALLTGAGQSPRAVQPVGRHPAGATPQGVLDLAGNVWEWTSSTAMGQGKIIRGGSYASPPLYAHTTFLNAAPVERRSPGISVRPVRTP</sequence>
<reference evidence="2 3" key="1">
    <citation type="submission" date="2019-09" db="EMBL/GenBank/DDBJ databases">
        <title>High taxonomic diversity of Micromonospora strains isolated from Medicago sativa nodules in different geographical locations.</title>
        <authorList>
            <person name="Martinez-Hidalgo P."/>
            <person name="Flores-Felix J.D."/>
            <person name="Velazquez E."/>
            <person name="Brau L."/>
            <person name="Trujillo M.E."/>
            <person name="Martinez-Molina E."/>
        </authorList>
    </citation>
    <scope>NUCLEOTIDE SEQUENCE [LARGE SCALE GENOMIC DNA]</scope>
    <source>
        <strain evidence="2 3">ALFB5</strain>
    </source>
</reference>
<dbReference type="PANTHER" id="PTHR23150">
    <property type="entry name" value="SULFATASE MODIFYING FACTOR 1, 2"/>
    <property type="match status" value="1"/>
</dbReference>
<dbReference type="InterPro" id="IPR051043">
    <property type="entry name" value="Sulfatase_Mod_Factor_Kinase"/>
</dbReference>
<dbReference type="Gene3D" id="3.90.1580.10">
    <property type="entry name" value="paralog of FGE (formylglycine-generating enzyme)"/>
    <property type="match status" value="1"/>
</dbReference>
<protein>
    <submittedName>
        <fullName evidence="2">Formylglycine-generating enzyme family protein</fullName>
    </submittedName>
</protein>
<evidence type="ECO:0000313" key="3">
    <source>
        <dbReference type="Proteomes" id="UP000471364"/>
    </source>
</evidence>
<dbReference type="Proteomes" id="UP000471364">
    <property type="component" value="Unassembled WGS sequence"/>
</dbReference>
<feature type="domain" description="Sulfatase-modifying factor enzyme-like" evidence="1">
    <location>
        <begin position="54"/>
        <end position="165"/>
    </location>
</feature>
<comment type="caution">
    <text evidence="2">The sequence shown here is derived from an EMBL/GenBank/DDBJ whole genome shotgun (WGS) entry which is preliminary data.</text>
</comment>
<organism evidence="2 3">
    <name type="scientific">Micromonospora aurantiaca</name>
    <name type="common">nom. illeg.</name>
    <dbReference type="NCBI Taxonomy" id="47850"/>
    <lineage>
        <taxon>Bacteria</taxon>
        <taxon>Bacillati</taxon>
        <taxon>Actinomycetota</taxon>
        <taxon>Actinomycetes</taxon>
        <taxon>Micromonosporales</taxon>
        <taxon>Micromonosporaceae</taxon>
        <taxon>Micromonospora</taxon>
    </lineage>
</organism>
<dbReference type="InterPro" id="IPR005532">
    <property type="entry name" value="SUMF_dom"/>
</dbReference>
<dbReference type="SUPFAM" id="SSF56436">
    <property type="entry name" value="C-type lectin-like"/>
    <property type="match status" value="1"/>
</dbReference>
<evidence type="ECO:0000313" key="2">
    <source>
        <dbReference type="EMBL" id="KAB1108548.1"/>
    </source>
</evidence>
<evidence type="ECO:0000259" key="1">
    <source>
        <dbReference type="Pfam" id="PF03781"/>
    </source>
</evidence>
<proteinExistence type="predicted"/>
<keyword evidence="3" id="KW-1185">Reference proteome</keyword>